<name>A0ABT7JX43_9HYPH</name>
<evidence type="ECO:0000313" key="1">
    <source>
        <dbReference type="EMBL" id="MDL2400885.1"/>
    </source>
</evidence>
<dbReference type="EMBL" id="JARFYM010000014">
    <property type="protein sequence ID" value="MDL2400885.1"/>
    <property type="molecule type" value="Genomic_DNA"/>
</dbReference>
<gene>
    <name evidence="1" type="ORF">PY649_18430</name>
</gene>
<protein>
    <submittedName>
        <fullName evidence="1">Uncharacterized protein</fullName>
    </submittedName>
</protein>
<comment type="caution">
    <text evidence="1">The sequence shown here is derived from an EMBL/GenBank/DDBJ whole genome shotgun (WGS) entry which is preliminary data.</text>
</comment>
<keyword evidence="2" id="KW-1185">Reference proteome</keyword>
<proteinExistence type="predicted"/>
<organism evidence="1 2">
    <name type="scientific">Rhizobium mayense</name>
    <dbReference type="NCBI Taxonomy" id="1312184"/>
    <lineage>
        <taxon>Bacteria</taxon>
        <taxon>Pseudomonadati</taxon>
        <taxon>Pseudomonadota</taxon>
        <taxon>Alphaproteobacteria</taxon>
        <taxon>Hyphomicrobiales</taxon>
        <taxon>Rhizobiaceae</taxon>
        <taxon>Rhizobium/Agrobacterium group</taxon>
        <taxon>Rhizobium</taxon>
    </lineage>
</organism>
<accession>A0ABT7JX43</accession>
<reference evidence="1" key="1">
    <citation type="submission" date="2023-06" db="EMBL/GenBank/DDBJ databases">
        <title>Phylogenetic Diversity of Rhizobium strains.</title>
        <authorList>
            <person name="Moura F.T."/>
            <person name="Helene L.C.F."/>
            <person name="Hungria M."/>
        </authorList>
    </citation>
    <scope>NUCLEOTIDE SEQUENCE</scope>
    <source>
        <strain evidence="1">CCGE526</strain>
    </source>
</reference>
<dbReference type="RefSeq" id="WP_285870042.1">
    <property type="nucleotide sequence ID" value="NZ_JARFYM010000014.1"/>
</dbReference>
<dbReference type="Proteomes" id="UP001172645">
    <property type="component" value="Unassembled WGS sequence"/>
</dbReference>
<sequence>MMMAQHQSDPQPKFTTQFKELTILFGDDELIAGVTASFAPTISAPR</sequence>
<evidence type="ECO:0000313" key="2">
    <source>
        <dbReference type="Proteomes" id="UP001172645"/>
    </source>
</evidence>